<keyword evidence="8" id="KW-0234">DNA repair</keyword>
<dbReference type="PANTHER" id="PTHR22993">
    <property type="entry name" value="FORMAMIDOPYRIMIDINE-DNA GLYCOSYLASE"/>
    <property type="match status" value="1"/>
</dbReference>
<dbReference type="SMART" id="SM01232">
    <property type="entry name" value="H2TH"/>
    <property type="match status" value="1"/>
</dbReference>
<evidence type="ECO:0000256" key="9">
    <source>
        <dbReference type="ARBA" id="ARBA00023239"/>
    </source>
</evidence>
<keyword evidence="9" id="KW-0456">Lyase</keyword>
<dbReference type="InterPro" id="IPR000214">
    <property type="entry name" value="Znf_DNA_glyclase/AP_lyase"/>
</dbReference>
<dbReference type="Pfam" id="PF06831">
    <property type="entry name" value="H2TH"/>
    <property type="match status" value="1"/>
</dbReference>
<evidence type="ECO:0000313" key="14">
    <source>
        <dbReference type="EMBL" id="MDV0445253.1"/>
    </source>
</evidence>
<dbReference type="EMBL" id="JAWDKC010000013">
    <property type="protein sequence ID" value="MDV0445253.1"/>
    <property type="molecule type" value="Genomic_DNA"/>
</dbReference>
<dbReference type="RefSeq" id="WP_318785671.1">
    <property type="nucleotide sequence ID" value="NZ_JAWDKC010000013.1"/>
</dbReference>
<dbReference type="PANTHER" id="PTHR22993:SF9">
    <property type="entry name" value="FORMAMIDOPYRIMIDINE-DNA GLYCOSYLASE"/>
    <property type="match status" value="1"/>
</dbReference>
<name>A0ABU3VPC5_9EURY</name>
<evidence type="ECO:0000313" key="15">
    <source>
        <dbReference type="Proteomes" id="UP001272052"/>
    </source>
</evidence>
<dbReference type="Proteomes" id="UP001272052">
    <property type="component" value="Unassembled WGS sequence"/>
</dbReference>
<evidence type="ECO:0000256" key="5">
    <source>
        <dbReference type="ARBA" id="ARBA00022801"/>
    </source>
</evidence>
<dbReference type="Gene3D" id="3.20.190.10">
    <property type="entry name" value="MutM-like, N-terminal"/>
    <property type="match status" value="1"/>
</dbReference>
<evidence type="ECO:0000256" key="8">
    <source>
        <dbReference type="ARBA" id="ARBA00023204"/>
    </source>
</evidence>
<evidence type="ECO:0000256" key="6">
    <source>
        <dbReference type="ARBA" id="ARBA00022833"/>
    </source>
</evidence>
<evidence type="ECO:0000256" key="11">
    <source>
        <dbReference type="ARBA" id="ARBA00023295"/>
    </source>
</evidence>
<dbReference type="InterPro" id="IPR010979">
    <property type="entry name" value="Ribosomal_uS13-like_H2TH"/>
</dbReference>
<evidence type="ECO:0000256" key="2">
    <source>
        <dbReference type="ARBA" id="ARBA00022723"/>
    </source>
</evidence>
<organism evidence="14 15">
    <name type="scientific">Methanimicrococcus hacksteinii</name>
    <dbReference type="NCBI Taxonomy" id="3028293"/>
    <lineage>
        <taxon>Archaea</taxon>
        <taxon>Methanobacteriati</taxon>
        <taxon>Methanobacteriota</taxon>
        <taxon>Stenosarchaea group</taxon>
        <taxon>Methanomicrobia</taxon>
        <taxon>Methanosarcinales</taxon>
        <taxon>Methanosarcinaceae</taxon>
        <taxon>Methanimicrococcus</taxon>
    </lineage>
</organism>
<feature type="domain" description="FPG-type" evidence="13">
    <location>
        <begin position="227"/>
        <end position="273"/>
    </location>
</feature>
<evidence type="ECO:0000256" key="1">
    <source>
        <dbReference type="ARBA" id="ARBA00009409"/>
    </source>
</evidence>
<comment type="similarity">
    <text evidence="1">Belongs to the FPG family.</text>
</comment>
<dbReference type="InterPro" id="IPR035937">
    <property type="entry name" value="FPG_N"/>
</dbReference>
<evidence type="ECO:0000256" key="12">
    <source>
        <dbReference type="PROSITE-ProRule" id="PRU00391"/>
    </source>
</evidence>
<dbReference type="SUPFAM" id="SSF57716">
    <property type="entry name" value="Glucocorticoid receptor-like (DNA-binding domain)"/>
    <property type="match status" value="1"/>
</dbReference>
<keyword evidence="3" id="KW-0227">DNA damage</keyword>
<dbReference type="PROSITE" id="PS51066">
    <property type="entry name" value="ZF_FPG_2"/>
    <property type="match status" value="1"/>
</dbReference>
<keyword evidence="6" id="KW-0862">Zinc</keyword>
<dbReference type="InterPro" id="IPR015886">
    <property type="entry name" value="H2TH_FPG"/>
</dbReference>
<proteinExistence type="inferred from homology"/>
<gene>
    <name evidence="14" type="primary">mutM</name>
    <name evidence="14" type="ORF">MmiAt1_08190</name>
</gene>
<dbReference type="Gene3D" id="1.10.8.50">
    <property type="match status" value="1"/>
</dbReference>
<keyword evidence="10" id="KW-0511">Multifunctional enzyme</keyword>
<keyword evidence="4 12" id="KW-0863">Zinc-finger</keyword>
<dbReference type="SUPFAM" id="SSF46946">
    <property type="entry name" value="S13-like H2TH domain"/>
    <property type="match status" value="1"/>
</dbReference>
<keyword evidence="11 14" id="KW-0326">Glycosidase</keyword>
<reference evidence="14 15" key="1">
    <citation type="submission" date="2023-06" db="EMBL/GenBank/DDBJ databases">
        <title>Genome sequence of Methanimicrococcus sp. At1.</title>
        <authorList>
            <person name="Protasov E."/>
            <person name="Platt K."/>
            <person name="Poehlein A."/>
            <person name="Daniel R."/>
            <person name="Brune A."/>
        </authorList>
    </citation>
    <scope>NUCLEOTIDE SEQUENCE [LARGE SCALE GENOMIC DNA]</scope>
    <source>
        <strain evidence="14 15">At1</strain>
    </source>
</reference>
<dbReference type="SUPFAM" id="SSF81624">
    <property type="entry name" value="N-terminal domain of MutM-like DNA repair proteins"/>
    <property type="match status" value="1"/>
</dbReference>
<comment type="caution">
    <text evidence="14">The sequence shown here is derived from an EMBL/GenBank/DDBJ whole genome shotgun (WGS) entry which is preliminary data.</text>
</comment>
<protein>
    <submittedName>
        <fullName evidence="14">Formamidopyrimidine-DNA glycosylase</fullName>
        <ecNumber evidence="14">3.2.2.23</ecNumber>
    </submittedName>
</protein>
<evidence type="ECO:0000259" key="13">
    <source>
        <dbReference type="PROSITE" id="PS51066"/>
    </source>
</evidence>
<keyword evidence="7" id="KW-0238">DNA-binding</keyword>
<keyword evidence="2" id="KW-0479">Metal-binding</keyword>
<evidence type="ECO:0000256" key="3">
    <source>
        <dbReference type="ARBA" id="ARBA00022763"/>
    </source>
</evidence>
<keyword evidence="15" id="KW-1185">Reference proteome</keyword>
<dbReference type="EC" id="3.2.2.23" evidence="14"/>
<evidence type="ECO:0000256" key="4">
    <source>
        <dbReference type="ARBA" id="ARBA00022771"/>
    </source>
</evidence>
<evidence type="ECO:0000256" key="7">
    <source>
        <dbReference type="ARBA" id="ARBA00023125"/>
    </source>
</evidence>
<keyword evidence="5 14" id="KW-0378">Hydrolase</keyword>
<accession>A0ABU3VPC5</accession>
<dbReference type="GO" id="GO:0008534">
    <property type="term" value="F:oxidized purine nucleobase lesion DNA N-glycosylase activity"/>
    <property type="evidence" value="ECO:0007669"/>
    <property type="project" value="UniProtKB-EC"/>
</dbReference>
<sequence>MNELPECIVIAGQMSHELTGKTVSSVIAGKSPHKFAFFYGDPNNYEALLRGKTIQKITPIAGYVELSFGNEILLFGEGVNIRCLKEEDSIPEKHQLLIEFDDKTALVCTVQMYGGMWVYKKGENDNPYYTAAVEKPSSLSGAFSEEYFNELIIGSKQTLNLKAFLATEQRIPGLGNGVLQDILFNAKLHPKRKLNSLSEDEKKELYKSIKKTLKKMANDGGRDTEKDIYGKSGGYSTILSNKTAGKPCKICGETILKETMMGGTVYICPGCQKL</sequence>
<evidence type="ECO:0000256" key="10">
    <source>
        <dbReference type="ARBA" id="ARBA00023268"/>
    </source>
</evidence>